<dbReference type="STRING" id="1401.BK123_31465"/>
<comment type="caution">
    <text evidence="2">The sequence shown here is derived from an EMBL/GenBank/DDBJ whole genome shotgun (WGS) entry which is preliminary data.</text>
</comment>
<dbReference type="PANTHER" id="PTHR37305:SF1">
    <property type="entry name" value="MEMBRANE PROTEIN"/>
    <property type="match status" value="1"/>
</dbReference>
<sequence>MRSFGNLVWNEWLKMFKKRSFFLPYALLAGMVIFMAFLLYKFSGGGSTGYEFAEIAVTTKGMGQVLTLLAIVVTAGAVAKEHSMGTIKLLLIRAQSRTKILASKYVAVLIYILTLVAFMFAVAVLTGQITFGMDVGSVTLGDVLIGAVNNLVYTIVYVTLTFMVGILTRSTGPAIGIGMFMVIMESMVVQLLARYSWSKYLLFLNVDLSMYSGGAGSPIPGMSLTFSMMMLAVYLLLFLAIGFVTFKKRDVA</sequence>
<feature type="transmembrane region" description="Helical" evidence="1">
    <location>
        <begin position="226"/>
        <end position="246"/>
    </location>
</feature>
<feature type="transmembrane region" description="Helical" evidence="1">
    <location>
        <begin position="143"/>
        <end position="167"/>
    </location>
</feature>
<feature type="transmembrane region" description="Helical" evidence="1">
    <location>
        <begin position="100"/>
        <end position="123"/>
    </location>
</feature>
<organism evidence="2 3">
    <name type="scientific">Paenibacillus lautus</name>
    <name type="common">Bacillus lautus</name>
    <dbReference type="NCBI Taxonomy" id="1401"/>
    <lineage>
        <taxon>Bacteria</taxon>
        <taxon>Bacillati</taxon>
        <taxon>Bacillota</taxon>
        <taxon>Bacilli</taxon>
        <taxon>Bacillales</taxon>
        <taxon>Paenibacillaceae</taxon>
        <taxon>Paenibacillus</taxon>
    </lineage>
</organism>
<feature type="transmembrane region" description="Helical" evidence="1">
    <location>
        <begin position="62"/>
        <end position="79"/>
    </location>
</feature>
<feature type="transmembrane region" description="Helical" evidence="1">
    <location>
        <begin position="21"/>
        <end position="42"/>
    </location>
</feature>
<dbReference type="RefSeq" id="WP_076326255.1">
    <property type="nucleotide sequence ID" value="NZ_JBCMXI010000016.1"/>
</dbReference>
<dbReference type="GO" id="GO:0005886">
    <property type="term" value="C:plasma membrane"/>
    <property type="evidence" value="ECO:0007669"/>
    <property type="project" value="UniProtKB-SubCell"/>
</dbReference>
<protein>
    <recommendedName>
        <fullName evidence="4">ABC transporter permease</fullName>
    </recommendedName>
</protein>
<evidence type="ECO:0000256" key="1">
    <source>
        <dbReference type="SAM" id="Phobius"/>
    </source>
</evidence>
<dbReference type="EMBL" id="MRTF01000016">
    <property type="protein sequence ID" value="OME87757.1"/>
    <property type="molecule type" value="Genomic_DNA"/>
</dbReference>
<evidence type="ECO:0008006" key="4">
    <source>
        <dbReference type="Google" id="ProtNLM"/>
    </source>
</evidence>
<dbReference type="AlphaFoldDB" id="A0A1R1AQB0"/>
<dbReference type="Proteomes" id="UP000187074">
    <property type="component" value="Unassembled WGS sequence"/>
</dbReference>
<dbReference type="PANTHER" id="PTHR37305">
    <property type="entry name" value="INTEGRAL MEMBRANE PROTEIN-RELATED"/>
    <property type="match status" value="1"/>
</dbReference>
<reference evidence="2 3" key="1">
    <citation type="submission" date="2016-11" db="EMBL/GenBank/DDBJ databases">
        <title>Paenibacillus species isolates.</title>
        <authorList>
            <person name="Beno S.M."/>
        </authorList>
    </citation>
    <scope>NUCLEOTIDE SEQUENCE [LARGE SCALE GENOMIC DNA]</scope>
    <source>
        <strain evidence="2 3">FSL F4-0100</strain>
    </source>
</reference>
<proteinExistence type="predicted"/>
<dbReference type="OrthoDB" id="8613028at2"/>
<dbReference type="GO" id="GO:0140359">
    <property type="term" value="F:ABC-type transporter activity"/>
    <property type="evidence" value="ECO:0007669"/>
    <property type="project" value="InterPro"/>
</dbReference>
<dbReference type="Pfam" id="PF12730">
    <property type="entry name" value="ABC2_membrane_4"/>
    <property type="match status" value="1"/>
</dbReference>
<keyword evidence="1" id="KW-1133">Transmembrane helix</keyword>
<keyword evidence="1" id="KW-0812">Transmembrane</keyword>
<evidence type="ECO:0000313" key="3">
    <source>
        <dbReference type="Proteomes" id="UP000187074"/>
    </source>
</evidence>
<evidence type="ECO:0000313" key="2">
    <source>
        <dbReference type="EMBL" id="OME87757.1"/>
    </source>
</evidence>
<gene>
    <name evidence="2" type="ORF">BK123_31465</name>
</gene>
<feature type="transmembrane region" description="Helical" evidence="1">
    <location>
        <begin position="174"/>
        <end position="193"/>
    </location>
</feature>
<name>A0A1R1AQB0_PAELA</name>
<accession>A0A1R1AQB0</accession>
<keyword evidence="1" id="KW-0472">Membrane</keyword>